<protein>
    <submittedName>
        <fullName evidence="2">Vancomycin permeability regulator SanA</fullName>
    </submittedName>
</protein>
<name>A0A2T0Q9I8_9ACTN</name>
<dbReference type="Proteomes" id="UP000237846">
    <property type="component" value="Unassembled WGS sequence"/>
</dbReference>
<keyword evidence="3" id="KW-1185">Reference proteome</keyword>
<sequence>MRNRWRWAVAGGLAALLVLGLAPTAWVWAATSGLRYQVADAPDRPVAIVLGAGVRPDGVPTRVLRARLDRALELYEAGSVRAILVTGDNSRENYNETDAMRAYLLARGVPEQLVVGDYAGFSTWDSCVRAREVFGVTAAAVVTQDFHVPRAVALCRAAGIDAVGVADPYRTPTGIGVVTAHLREVAANVPAAFSAAFRPDPRFLGPREPGIEEALAGSGTG</sequence>
<gene>
    <name evidence="2" type="ORF">CLV72_102187</name>
</gene>
<proteinExistence type="predicted"/>
<dbReference type="OrthoDB" id="9782395at2"/>
<dbReference type="GO" id="GO:0005886">
    <property type="term" value="C:plasma membrane"/>
    <property type="evidence" value="ECO:0007669"/>
    <property type="project" value="TreeGrafter"/>
</dbReference>
<dbReference type="PANTHER" id="PTHR30336:SF6">
    <property type="entry name" value="INTEGRAL MEMBRANE PROTEIN"/>
    <property type="match status" value="1"/>
</dbReference>
<accession>A0A2T0Q9I8</accession>
<evidence type="ECO:0000313" key="2">
    <source>
        <dbReference type="EMBL" id="PRY00556.1"/>
    </source>
</evidence>
<dbReference type="InterPro" id="IPR051599">
    <property type="entry name" value="Cell_Envelope_Assoc"/>
</dbReference>
<evidence type="ECO:0000259" key="1">
    <source>
        <dbReference type="Pfam" id="PF02698"/>
    </source>
</evidence>
<dbReference type="CDD" id="cd06259">
    <property type="entry name" value="YdcF-like"/>
    <property type="match status" value="1"/>
</dbReference>
<feature type="domain" description="DUF218" evidence="1">
    <location>
        <begin position="46"/>
        <end position="171"/>
    </location>
</feature>
<comment type="caution">
    <text evidence="2">The sequence shown here is derived from an EMBL/GenBank/DDBJ whole genome shotgun (WGS) entry which is preliminary data.</text>
</comment>
<dbReference type="InterPro" id="IPR003848">
    <property type="entry name" value="DUF218"/>
</dbReference>
<dbReference type="EMBL" id="PVZC01000002">
    <property type="protein sequence ID" value="PRY00556.1"/>
    <property type="molecule type" value="Genomic_DNA"/>
</dbReference>
<reference evidence="2 3" key="1">
    <citation type="submission" date="2018-03" db="EMBL/GenBank/DDBJ databases">
        <title>Genomic Encyclopedia of Archaeal and Bacterial Type Strains, Phase II (KMG-II): from individual species to whole genera.</title>
        <authorList>
            <person name="Goeker M."/>
        </authorList>
    </citation>
    <scope>NUCLEOTIDE SEQUENCE [LARGE SCALE GENOMIC DNA]</scope>
    <source>
        <strain evidence="2 3">DSM 45601</strain>
    </source>
</reference>
<dbReference type="PANTHER" id="PTHR30336">
    <property type="entry name" value="INNER MEMBRANE PROTEIN, PROBABLE PERMEASE"/>
    <property type="match status" value="1"/>
</dbReference>
<dbReference type="RefSeq" id="WP_106242121.1">
    <property type="nucleotide sequence ID" value="NZ_PVZC01000002.1"/>
</dbReference>
<dbReference type="Pfam" id="PF02698">
    <property type="entry name" value="DUF218"/>
    <property type="match status" value="1"/>
</dbReference>
<organism evidence="2 3">
    <name type="scientific">Allonocardiopsis opalescens</name>
    <dbReference type="NCBI Taxonomy" id="1144618"/>
    <lineage>
        <taxon>Bacteria</taxon>
        <taxon>Bacillati</taxon>
        <taxon>Actinomycetota</taxon>
        <taxon>Actinomycetes</taxon>
        <taxon>Streptosporangiales</taxon>
        <taxon>Allonocardiopsis</taxon>
    </lineage>
</organism>
<dbReference type="AlphaFoldDB" id="A0A2T0Q9I8"/>
<evidence type="ECO:0000313" key="3">
    <source>
        <dbReference type="Proteomes" id="UP000237846"/>
    </source>
</evidence>